<accession>A0A151IWH1</accession>
<protein>
    <submittedName>
        <fullName evidence="1">Uncharacterized protein</fullName>
    </submittedName>
</protein>
<proteinExistence type="predicted"/>
<sequence>MAVEVGSRNGELENGLKQRESRGRGTIGWVVERRMVENGFSIPPSGKPHLAGDTHAKQEDGVLYHVYERVNTYTRVCLCPRKHEGESSQCGGEERLHTRECVLQKDWRCAREKEELEVRHGRRAFTVHTYVLLLLRIQRTTHADEARVYLVRSRCTDTRERERAA</sequence>
<evidence type="ECO:0000313" key="2">
    <source>
        <dbReference type="Proteomes" id="UP000078492"/>
    </source>
</evidence>
<reference evidence="1 2" key="1">
    <citation type="submission" date="2015-09" db="EMBL/GenBank/DDBJ databases">
        <title>Trachymyrmex cornetzi WGS genome.</title>
        <authorList>
            <person name="Nygaard S."/>
            <person name="Hu H."/>
            <person name="Boomsma J."/>
            <person name="Zhang G."/>
        </authorList>
    </citation>
    <scope>NUCLEOTIDE SEQUENCE [LARGE SCALE GENOMIC DNA]</scope>
    <source>
        <strain evidence="1">Tcor2-1</strain>
        <tissue evidence="1">Whole body</tissue>
    </source>
</reference>
<dbReference type="EMBL" id="KQ980854">
    <property type="protein sequence ID" value="KYN12168.1"/>
    <property type="molecule type" value="Genomic_DNA"/>
</dbReference>
<gene>
    <name evidence="1" type="ORF">ALC57_15660</name>
</gene>
<keyword evidence="2" id="KW-1185">Reference proteome</keyword>
<organism evidence="1 2">
    <name type="scientific">Trachymyrmex cornetzi</name>
    <dbReference type="NCBI Taxonomy" id="471704"/>
    <lineage>
        <taxon>Eukaryota</taxon>
        <taxon>Metazoa</taxon>
        <taxon>Ecdysozoa</taxon>
        <taxon>Arthropoda</taxon>
        <taxon>Hexapoda</taxon>
        <taxon>Insecta</taxon>
        <taxon>Pterygota</taxon>
        <taxon>Neoptera</taxon>
        <taxon>Endopterygota</taxon>
        <taxon>Hymenoptera</taxon>
        <taxon>Apocrita</taxon>
        <taxon>Aculeata</taxon>
        <taxon>Formicoidea</taxon>
        <taxon>Formicidae</taxon>
        <taxon>Myrmicinae</taxon>
        <taxon>Trachymyrmex</taxon>
    </lineage>
</organism>
<evidence type="ECO:0000313" key="1">
    <source>
        <dbReference type="EMBL" id="KYN12168.1"/>
    </source>
</evidence>
<dbReference type="Proteomes" id="UP000078492">
    <property type="component" value="Unassembled WGS sequence"/>
</dbReference>
<name>A0A151IWH1_9HYME</name>
<dbReference type="AlphaFoldDB" id="A0A151IWH1"/>